<dbReference type="GO" id="GO:0006886">
    <property type="term" value="P:intracellular protein transport"/>
    <property type="evidence" value="ECO:0007669"/>
    <property type="project" value="InterPro"/>
</dbReference>
<comment type="caution">
    <text evidence="9">The sequence shown here is derived from an EMBL/GenBank/DDBJ whole genome shotgun (WGS) entry which is preliminary data.</text>
</comment>
<feature type="region of interest" description="Disordered" evidence="8">
    <location>
        <begin position="211"/>
        <end position="271"/>
    </location>
</feature>
<dbReference type="InterPro" id="IPR036225">
    <property type="entry name" value="SRP/SRP_N"/>
</dbReference>
<evidence type="ECO:0000256" key="7">
    <source>
        <dbReference type="ARBA" id="ARBA00023170"/>
    </source>
</evidence>
<dbReference type="InterPro" id="IPR000897">
    <property type="entry name" value="SRP54_GTPase_dom"/>
</dbReference>
<dbReference type="Gene3D" id="1.20.120.140">
    <property type="entry name" value="Signal recognition particle SRP54, nucleotide-binding domain"/>
    <property type="match status" value="1"/>
</dbReference>
<dbReference type="AlphaFoldDB" id="A0A6S7GYC5"/>
<dbReference type="InterPro" id="IPR042101">
    <property type="entry name" value="SRP54_N_sf"/>
</dbReference>
<feature type="compositionally biased region" description="Basic and acidic residues" evidence="8">
    <location>
        <begin position="126"/>
        <end position="141"/>
    </location>
</feature>
<evidence type="ECO:0000256" key="3">
    <source>
        <dbReference type="ARBA" id="ARBA00022741"/>
    </source>
</evidence>
<name>A0A6S7GYC5_PARCT</name>
<keyword evidence="6" id="KW-0472">Membrane</keyword>
<feature type="compositionally biased region" description="Polar residues" evidence="8">
    <location>
        <begin position="254"/>
        <end position="265"/>
    </location>
</feature>
<evidence type="ECO:0000313" key="9">
    <source>
        <dbReference type="EMBL" id="CAB3995156.1"/>
    </source>
</evidence>
<evidence type="ECO:0000256" key="1">
    <source>
        <dbReference type="ARBA" id="ARBA00004397"/>
    </source>
</evidence>
<dbReference type="InterPro" id="IPR011012">
    <property type="entry name" value="Longin-like_dom_sf"/>
</dbReference>
<dbReference type="GO" id="GO:0003924">
    <property type="term" value="F:GTPase activity"/>
    <property type="evidence" value="ECO:0007669"/>
    <property type="project" value="InterPro"/>
</dbReference>
<dbReference type="GO" id="GO:0005785">
    <property type="term" value="C:signal recognition particle receptor complex"/>
    <property type="evidence" value="ECO:0007669"/>
    <property type="project" value="InterPro"/>
</dbReference>
<dbReference type="FunFam" id="3.30.450.60:FF:000015">
    <property type="entry name" value="Signal recognition particle receptor subunit alpha"/>
    <property type="match status" value="1"/>
</dbReference>
<dbReference type="SMART" id="SM00963">
    <property type="entry name" value="SRP54_N"/>
    <property type="match status" value="1"/>
</dbReference>
<evidence type="ECO:0000256" key="8">
    <source>
        <dbReference type="SAM" id="MobiDB-lite"/>
    </source>
</evidence>
<keyword evidence="4" id="KW-0256">Endoplasmic reticulum</keyword>
<dbReference type="GO" id="GO:0005047">
    <property type="term" value="F:signal recognition particle binding"/>
    <property type="evidence" value="ECO:0007669"/>
    <property type="project" value="InterPro"/>
</dbReference>
<dbReference type="SUPFAM" id="SSF52540">
    <property type="entry name" value="P-loop containing nucleoside triphosphate hydrolases"/>
    <property type="match status" value="1"/>
</dbReference>
<evidence type="ECO:0000313" key="10">
    <source>
        <dbReference type="Proteomes" id="UP001152795"/>
    </source>
</evidence>
<gene>
    <name evidence="9" type="ORF">PACLA_8A047496</name>
</gene>
<dbReference type="InterPro" id="IPR027417">
    <property type="entry name" value="P-loop_NTPase"/>
</dbReference>
<dbReference type="GO" id="GO:0005525">
    <property type="term" value="F:GTP binding"/>
    <property type="evidence" value="ECO:0007669"/>
    <property type="project" value="UniProtKB-KW"/>
</dbReference>
<organism evidence="9 10">
    <name type="scientific">Paramuricea clavata</name>
    <name type="common">Red gorgonian</name>
    <name type="synonym">Violescent sea-whip</name>
    <dbReference type="NCBI Taxonomy" id="317549"/>
    <lineage>
        <taxon>Eukaryota</taxon>
        <taxon>Metazoa</taxon>
        <taxon>Cnidaria</taxon>
        <taxon>Anthozoa</taxon>
        <taxon>Octocorallia</taxon>
        <taxon>Malacalcyonacea</taxon>
        <taxon>Plexauridae</taxon>
        <taxon>Paramuricea</taxon>
    </lineage>
</organism>
<protein>
    <submittedName>
        <fullName evidence="9">Signal recognition particle receptor subunit alpha-like</fullName>
    </submittedName>
</protein>
<feature type="compositionally biased region" description="Basic and acidic residues" evidence="8">
    <location>
        <begin position="151"/>
        <end position="164"/>
    </location>
</feature>
<dbReference type="GO" id="GO:0006614">
    <property type="term" value="P:SRP-dependent cotranslational protein targeting to membrane"/>
    <property type="evidence" value="ECO:0007669"/>
    <property type="project" value="InterPro"/>
</dbReference>
<dbReference type="FunFam" id="3.40.50.300:FF:000188">
    <property type="entry name" value="signal recognition particle receptor subunit alpha"/>
    <property type="match status" value="1"/>
</dbReference>
<dbReference type="PROSITE" id="PS00300">
    <property type="entry name" value="SRP54"/>
    <property type="match status" value="1"/>
</dbReference>
<dbReference type="SMART" id="SM00962">
    <property type="entry name" value="SRP54"/>
    <property type="match status" value="1"/>
</dbReference>
<comment type="similarity">
    <text evidence="2">Belongs to the GTP-binding SRP family.</text>
</comment>
<dbReference type="InterPro" id="IPR003593">
    <property type="entry name" value="AAA+_ATPase"/>
</dbReference>
<accession>A0A6S7GYC5</accession>
<dbReference type="SMART" id="SM00382">
    <property type="entry name" value="AAA"/>
    <property type="match status" value="1"/>
</dbReference>
<dbReference type="PANTHER" id="PTHR43134">
    <property type="entry name" value="SIGNAL RECOGNITION PARTICLE RECEPTOR SUBUNIT ALPHA"/>
    <property type="match status" value="1"/>
</dbReference>
<dbReference type="CDD" id="cd14826">
    <property type="entry name" value="SR_alpha_SRX"/>
    <property type="match status" value="1"/>
</dbReference>
<sequence length="643" mass="71025">MLDLFTIFSKGGIVLWCFQGTCDSFTLPVNELIKSVILQERGGGNSFTHGSLALKYKLDNEFELVFVVAYQKNLQLSYVDKLLTEMQLAFRDKYKDDLEKGEMRNFEFGENFNFILKELESSAKLESKAPKKMRTFEESKKSQKTVASMKIDPKKEEAKTEKNKTKTGTSSDKSSTAAPTPTAVSTSTPTPVNDDSTDEMIHKNRERMMKKMAGKSPKVTSAGKGSPSAKKERKKEARVWQNGGTNKEAGTLDYSGTNGEDASSMRNDETEEVQNMRSFVGTMGGELKPMDYETDSDEEIDVHENGLENDTKSSSDKTSKDSGGVFAWFKGLASQKTLTRESVEPVLEKMREHLIAKNVASDIAEKLCNSVATKLEGKVLGTFASVSSTVKSGLEESLVQILSPQRRVDILRDAIAAQRRGRPYSVTFCGVNGVGKSTNLAKICFWLLENKLRVMIAACDTFRAGAVEQLRTHVRKLNSLHPPQQANGLPSVMLYERGYGKDAASIAMDAVNFAREQRFDVVLIDTAGRMQDNEPLMRSLSKLIRINDPDLILFVGEALVGNEAVDQLSKFNQALADFSSQENPRLIDGILLTKFDTIDDKVGAAISMTYTTGQPIVFVGTGQTYTDLRNLNAKAVVHALLKA</sequence>
<dbReference type="CDD" id="cd17876">
    <property type="entry name" value="SRalpha_C"/>
    <property type="match status" value="1"/>
</dbReference>
<evidence type="ECO:0000256" key="6">
    <source>
        <dbReference type="ARBA" id="ARBA00023136"/>
    </source>
</evidence>
<dbReference type="Proteomes" id="UP001152795">
    <property type="component" value="Unassembled WGS sequence"/>
</dbReference>
<dbReference type="Pfam" id="PF00448">
    <property type="entry name" value="SRP54"/>
    <property type="match status" value="1"/>
</dbReference>
<keyword evidence="10" id="KW-1185">Reference proteome</keyword>
<dbReference type="InterPro" id="IPR007222">
    <property type="entry name" value="Sig_recog_particle_rcpt_asu_N"/>
</dbReference>
<keyword evidence="5" id="KW-0342">GTP-binding</keyword>
<feature type="region of interest" description="Disordered" evidence="8">
    <location>
        <begin position="126"/>
        <end position="198"/>
    </location>
</feature>
<dbReference type="SUPFAM" id="SSF64356">
    <property type="entry name" value="SNARE-like"/>
    <property type="match status" value="1"/>
</dbReference>
<evidence type="ECO:0000256" key="5">
    <source>
        <dbReference type="ARBA" id="ARBA00023134"/>
    </source>
</evidence>
<evidence type="ECO:0000256" key="4">
    <source>
        <dbReference type="ARBA" id="ARBA00022824"/>
    </source>
</evidence>
<reference evidence="9" key="1">
    <citation type="submission" date="2020-04" db="EMBL/GenBank/DDBJ databases">
        <authorList>
            <person name="Alioto T."/>
            <person name="Alioto T."/>
            <person name="Gomez Garrido J."/>
        </authorList>
    </citation>
    <scope>NUCLEOTIDE SEQUENCE</scope>
    <source>
        <strain evidence="9">A484AB</strain>
    </source>
</reference>
<keyword evidence="7 9" id="KW-0675">Receptor</keyword>
<dbReference type="Gene3D" id="3.30.450.60">
    <property type="match status" value="1"/>
</dbReference>
<dbReference type="OrthoDB" id="1727884at2759"/>
<proteinExistence type="inferred from homology"/>
<comment type="subcellular location">
    <subcellularLocation>
        <location evidence="1">Endoplasmic reticulum membrane</location>
        <topology evidence="1">Peripheral membrane protein</topology>
        <orientation evidence="1">Cytoplasmic side</orientation>
    </subcellularLocation>
</comment>
<dbReference type="InterPro" id="IPR013822">
    <property type="entry name" value="Signal_recog_particl_SRP54_hlx"/>
</dbReference>
<dbReference type="SUPFAM" id="SSF47364">
    <property type="entry name" value="Domain of the SRP/SRP receptor G-proteins"/>
    <property type="match status" value="1"/>
</dbReference>
<dbReference type="EMBL" id="CACRXK020002610">
    <property type="protein sequence ID" value="CAB3995156.1"/>
    <property type="molecule type" value="Genomic_DNA"/>
</dbReference>
<keyword evidence="3" id="KW-0547">Nucleotide-binding</keyword>
<dbReference type="PANTHER" id="PTHR43134:SF1">
    <property type="entry name" value="SIGNAL RECOGNITION PARTICLE RECEPTOR SUBUNIT ALPHA"/>
    <property type="match status" value="1"/>
</dbReference>
<dbReference type="Pfam" id="PF02881">
    <property type="entry name" value="SRP54_N"/>
    <property type="match status" value="1"/>
</dbReference>
<dbReference type="Pfam" id="PF04086">
    <property type="entry name" value="SRP-alpha_N"/>
    <property type="match status" value="1"/>
</dbReference>
<evidence type="ECO:0000256" key="2">
    <source>
        <dbReference type="ARBA" id="ARBA00008531"/>
    </source>
</evidence>
<dbReference type="Gene3D" id="3.40.50.300">
    <property type="entry name" value="P-loop containing nucleotide triphosphate hydrolases"/>
    <property type="match status" value="1"/>
</dbReference>
<feature type="compositionally biased region" description="Low complexity" evidence="8">
    <location>
        <begin position="166"/>
        <end position="191"/>
    </location>
</feature>